<dbReference type="OrthoDB" id="3261028at2"/>
<keyword evidence="3" id="KW-0472">Membrane</keyword>
<feature type="region of interest" description="Disordered" evidence="2">
    <location>
        <begin position="1"/>
        <end position="52"/>
    </location>
</feature>
<sequence length="337" mass="34380">MSTWNPSGPGDPTGDARFRPGGTSEDEARSYGESVGVVPEGAGDGTADDTEDTAARAARLRRRRRLLTWGGAPAAVVLLVCAWLGAVSLLTLLGNRAAVHEDYTTAVSRYSAVEMINPVLEQWRVHYNLGTAQLFANDLDAAASELEEALTTAPEADTITAQGSDGHTVSTLDPTAPECLVRVNLYAAHLGKAAAAQEDGDSRTASDEQAAATKAAGDCSVPPRDPSSDPSATPSGTPSSPPSQQPSQDSSTTASAEPSGSASPTDDPSSSASATPSQDPSAQASQSASAEPTSSPSVSEGPTSTPSPVDEKQKELDERNGDANDDGGSSVGGTKNW</sequence>
<dbReference type="STRING" id="111015.AXF14_05980"/>
<feature type="compositionally biased region" description="Polar residues" evidence="2">
    <location>
        <begin position="298"/>
        <end position="307"/>
    </location>
</feature>
<dbReference type="Proteomes" id="UP000065220">
    <property type="component" value="Chromosome"/>
</dbReference>
<dbReference type="InterPro" id="IPR019734">
    <property type="entry name" value="TPR_rpt"/>
</dbReference>
<evidence type="ECO:0000256" key="1">
    <source>
        <dbReference type="PROSITE-ProRule" id="PRU00339"/>
    </source>
</evidence>
<dbReference type="EMBL" id="CP014228">
    <property type="protein sequence ID" value="AMD87217.1"/>
    <property type="molecule type" value="Genomic_DNA"/>
</dbReference>
<keyword evidence="3" id="KW-1133">Transmembrane helix</keyword>
<feature type="region of interest" description="Disordered" evidence="2">
    <location>
        <begin position="195"/>
        <end position="337"/>
    </location>
</feature>
<dbReference type="RefSeq" id="WP_067941657.1">
    <property type="nucleotide sequence ID" value="NZ_CP014228.1"/>
</dbReference>
<dbReference type="Gene3D" id="1.25.40.10">
    <property type="entry name" value="Tetratricopeptide repeat domain"/>
    <property type="match status" value="1"/>
</dbReference>
<dbReference type="KEGG" id="ard:AXF14_05980"/>
<dbReference type="InterPro" id="IPR011990">
    <property type="entry name" value="TPR-like_helical_dom_sf"/>
</dbReference>
<feature type="compositionally biased region" description="Low complexity" evidence="2">
    <location>
        <begin position="228"/>
        <end position="238"/>
    </location>
</feature>
<feature type="transmembrane region" description="Helical" evidence="3">
    <location>
        <begin position="66"/>
        <end position="93"/>
    </location>
</feature>
<evidence type="ECO:0000256" key="2">
    <source>
        <dbReference type="SAM" id="MobiDB-lite"/>
    </source>
</evidence>
<keyword evidence="3" id="KW-0812">Transmembrane</keyword>
<accession>A0A0X8JE76</accession>
<keyword evidence="5" id="KW-1185">Reference proteome</keyword>
<proteinExistence type="predicted"/>
<dbReference type="AlphaFoldDB" id="A0A0X8JE76"/>
<keyword evidence="1" id="KW-0802">TPR repeat</keyword>
<reference evidence="5" key="1">
    <citation type="submission" date="2016-02" db="EMBL/GenBank/DDBJ databases">
        <authorList>
            <person name="Holder M.E."/>
            <person name="Ajami N.J."/>
            <person name="Petrosino J.F."/>
        </authorList>
    </citation>
    <scope>NUCLEOTIDE SEQUENCE [LARGE SCALE GENOMIC DNA]</scope>
    <source>
        <strain evidence="5">CCUG 36733</strain>
    </source>
</reference>
<name>A0A0X8JE76_ACTRD</name>
<feature type="compositionally biased region" description="Basic and acidic residues" evidence="2">
    <location>
        <begin position="309"/>
        <end position="322"/>
    </location>
</feature>
<evidence type="ECO:0000313" key="5">
    <source>
        <dbReference type="Proteomes" id="UP000065220"/>
    </source>
</evidence>
<feature type="compositionally biased region" description="Low complexity" evidence="2">
    <location>
        <begin position="245"/>
        <end position="297"/>
    </location>
</feature>
<organism evidence="4 5">
    <name type="scientific">Actinomyces radicidentis</name>
    <dbReference type="NCBI Taxonomy" id="111015"/>
    <lineage>
        <taxon>Bacteria</taxon>
        <taxon>Bacillati</taxon>
        <taxon>Actinomycetota</taxon>
        <taxon>Actinomycetes</taxon>
        <taxon>Actinomycetales</taxon>
        <taxon>Actinomycetaceae</taxon>
        <taxon>Actinomyces</taxon>
    </lineage>
</organism>
<dbReference type="SUPFAM" id="SSF48452">
    <property type="entry name" value="TPR-like"/>
    <property type="match status" value="1"/>
</dbReference>
<evidence type="ECO:0000256" key="3">
    <source>
        <dbReference type="SAM" id="Phobius"/>
    </source>
</evidence>
<evidence type="ECO:0000313" key="4">
    <source>
        <dbReference type="EMBL" id="AMD87217.1"/>
    </source>
</evidence>
<dbReference type="PROSITE" id="PS50005">
    <property type="entry name" value="TPR"/>
    <property type="match status" value="1"/>
</dbReference>
<gene>
    <name evidence="4" type="ORF">AXF14_05980</name>
</gene>
<feature type="repeat" description="TPR" evidence="1">
    <location>
        <begin position="123"/>
        <end position="156"/>
    </location>
</feature>
<protein>
    <submittedName>
        <fullName evidence="4">Uncharacterized protein</fullName>
    </submittedName>
</protein>